<organism evidence="8 9">
    <name type="scientific">Raoultibacter timonensis</name>
    <dbReference type="NCBI Taxonomy" id="1907662"/>
    <lineage>
        <taxon>Bacteria</taxon>
        <taxon>Bacillati</taxon>
        <taxon>Actinomycetota</taxon>
        <taxon>Coriobacteriia</taxon>
        <taxon>Eggerthellales</taxon>
        <taxon>Eggerthellaceae</taxon>
        <taxon>Raoultibacter</taxon>
    </lineage>
</organism>
<dbReference type="InterPro" id="IPR017896">
    <property type="entry name" value="4Fe4S_Fe-S-bd"/>
</dbReference>
<evidence type="ECO:0000256" key="5">
    <source>
        <dbReference type="ARBA" id="ARBA00023004"/>
    </source>
</evidence>
<gene>
    <name evidence="8" type="ORF">CE91St30_22280</name>
</gene>
<evidence type="ECO:0000313" key="9">
    <source>
        <dbReference type="Proteomes" id="UP001320544"/>
    </source>
</evidence>
<dbReference type="PROSITE" id="PS51379">
    <property type="entry name" value="4FE4S_FER_2"/>
    <property type="match status" value="1"/>
</dbReference>
<evidence type="ECO:0000259" key="7">
    <source>
        <dbReference type="PROSITE" id="PS51379"/>
    </source>
</evidence>
<evidence type="ECO:0000313" key="8">
    <source>
        <dbReference type="EMBL" id="BDE96895.1"/>
    </source>
</evidence>
<evidence type="ECO:0000256" key="6">
    <source>
        <dbReference type="ARBA" id="ARBA00023014"/>
    </source>
</evidence>
<dbReference type="SUPFAM" id="SSF54862">
    <property type="entry name" value="4Fe-4S ferredoxins"/>
    <property type="match status" value="1"/>
</dbReference>
<keyword evidence="6" id="KW-0411">Iron-sulfur</keyword>
<protein>
    <submittedName>
        <fullName evidence="8">Oxidoreductase</fullName>
    </submittedName>
</protein>
<name>A0ABM7WKQ6_9ACTN</name>
<keyword evidence="9" id="KW-1185">Reference proteome</keyword>
<dbReference type="Pfam" id="PF13247">
    <property type="entry name" value="Fer4_11"/>
    <property type="match status" value="1"/>
</dbReference>
<feature type="domain" description="4Fe-4S ferredoxin-type" evidence="7">
    <location>
        <begin position="3"/>
        <end position="31"/>
    </location>
</feature>
<proteinExistence type="predicted"/>
<comment type="subcellular location">
    <subcellularLocation>
        <location evidence="1">Cell envelope</location>
    </subcellularLocation>
</comment>
<dbReference type="InterPro" id="IPR051555">
    <property type="entry name" value="FDH_Electron_Transfer_Unit"/>
</dbReference>
<evidence type="ECO:0000256" key="1">
    <source>
        <dbReference type="ARBA" id="ARBA00004196"/>
    </source>
</evidence>
<dbReference type="PANTHER" id="PTHR43545">
    <property type="entry name" value="FORMATE DEHYDROGENASE, NITRATE-INDUCIBLE, IRON-SULFUR SUBUNIT"/>
    <property type="match status" value="1"/>
</dbReference>
<dbReference type="PANTHER" id="PTHR43545:SF6">
    <property type="entry name" value="FORMATE DEHYDROGENASE, NITRATE-INDUCIBLE, IRON-SULFUR SUBUNIT"/>
    <property type="match status" value="1"/>
</dbReference>
<keyword evidence="4" id="KW-0677">Repeat</keyword>
<sequence>MTKAILVNYDYCTGCHSCEVACKKILDLPKGEFGIKVCEVGPFEYSGREGLKSTWEWTYMPVITQACDMCTERTEAGKMPMCVQHCQAWCMYYGEAEELVKKMDGQSRWSLVTVKE</sequence>
<keyword evidence="5" id="KW-0408">Iron</keyword>
<evidence type="ECO:0000256" key="3">
    <source>
        <dbReference type="ARBA" id="ARBA00022723"/>
    </source>
</evidence>
<dbReference type="Proteomes" id="UP001320544">
    <property type="component" value="Chromosome"/>
</dbReference>
<evidence type="ECO:0000256" key="2">
    <source>
        <dbReference type="ARBA" id="ARBA00022485"/>
    </source>
</evidence>
<dbReference type="Gene3D" id="3.30.70.20">
    <property type="match status" value="1"/>
</dbReference>
<dbReference type="RefSeq" id="WP_102377644.1">
    <property type="nucleotide sequence ID" value="NZ_AP025564.1"/>
</dbReference>
<dbReference type="EMBL" id="AP025564">
    <property type="protein sequence ID" value="BDE96895.1"/>
    <property type="molecule type" value="Genomic_DNA"/>
</dbReference>
<accession>A0ABM7WKQ6</accession>
<keyword evidence="3" id="KW-0479">Metal-binding</keyword>
<keyword evidence="2" id="KW-0004">4Fe-4S</keyword>
<evidence type="ECO:0000256" key="4">
    <source>
        <dbReference type="ARBA" id="ARBA00022737"/>
    </source>
</evidence>
<reference evidence="8 9" key="1">
    <citation type="submission" date="2022-01" db="EMBL/GenBank/DDBJ databases">
        <title>Novel bile acid biosynthetic pathways are enriched in the microbiome of centenarians.</title>
        <authorList>
            <person name="Sato Y."/>
            <person name="Atarashi K."/>
            <person name="Plichta R.D."/>
            <person name="Arai Y."/>
            <person name="Sasajima S."/>
            <person name="Kearney M.S."/>
            <person name="Suda W."/>
            <person name="Takeshita K."/>
            <person name="Sasaki T."/>
            <person name="Okamoto S."/>
            <person name="Skelly N.A."/>
            <person name="Okamura Y."/>
            <person name="Vlamakis H."/>
            <person name="Li Y."/>
            <person name="Tanoue T."/>
            <person name="Takei H."/>
            <person name="Nittono H."/>
            <person name="Narushima S."/>
            <person name="Irie J."/>
            <person name="Itoh H."/>
            <person name="Moriya K."/>
            <person name="Sugiura Y."/>
            <person name="Suematsu M."/>
            <person name="Moritoki N."/>
            <person name="Shibata S."/>
            <person name="Littman R.D."/>
            <person name="Fischbach A.M."/>
            <person name="Uwamino Y."/>
            <person name="Inoue T."/>
            <person name="Honda A."/>
            <person name="Hattori M."/>
            <person name="Murai T."/>
            <person name="Xavier J.R."/>
            <person name="Hirose N."/>
            <person name="Honda K."/>
        </authorList>
    </citation>
    <scope>NUCLEOTIDE SEQUENCE [LARGE SCALE GENOMIC DNA]</scope>
    <source>
        <strain evidence="8 9">CE91-St30</strain>
    </source>
</reference>